<organism evidence="2 3">
    <name type="scientific">Mycena venus</name>
    <dbReference type="NCBI Taxonomy" id="2733690"/>
    <lineage>
        <taxon>Eukaryota</taxon>
        <taxon>Fungi</taxon>
        <taxon>Dikarya</taxon>
        <taxon>Basidiomycota</taxon>
        <taxon>Agaricomycotina</taxon>
        <taxon>Agaricomycetes</taxon>
        <taxon>Agaricomycetidae</taxon>
        <taxon>Agaricales</taxon>
        <taxon>Marasmiineae</taxon>
        <taxon>Mycenaceae</taxon>
        <taxon>Mycena</taxon>
    </lineage>
</organism>
<dbReference type="Proteomes" id="UP000620124">
    <property type="component" value="Unassembled WGS sequence"/>
</dbReference>
<dbReference type="GO" id="GO:0016747">
    <property type="term" value="F:acyltransferase activity, transferring groups other than amino-acyl groups"/>
    <property type="evidence" value="ECO:0007669"/>
    <property type="project" value="InterPro"/>
</dbReference>
<evidence type="ECO:0000313" key="2">
    <source>
        <dbReference type="EMBL" id="KAF7362384.1"/>
    </source>
</evidence>
<proteinExistence type="predicted"/>
<protein>
    <submittedName>
        <fullName evidence="2">Ankyrin repeat family protein</fullName>
    </submittedName>
</protein>
<evidence type="ECO:0000259" key="1">
    <source>
        <dbReference type="PROSITE" id="PS51186"/>
    </source>
</evidence>
<feature type="domain" description="N-acetyltransferase" evidence="1">
    <location>
        <begin position="41"/>
        <end position="197"/>
    </location>
</feature>
<dbReference type="SUPFAM" id="SSF48403">
    <property type="entry name" value="Ankyrin repeat"/>
    <property type="match status" value="1"/>
</dbReference>
<keyword evidence="3" id="KW-1185">Reference proteome</keyword>
<comment type="caution">
    <text evidence="2">The sequence shown here is derived from an EMBL/GenBank/DDBJ whole genome shotgun (WGS) entry which is preliminary data.</text>
</comment>
<dbReference type="InterPro" id="IPR000182">
    <property type="entry name" value="GNAT_dom"/>
</dbReference>
<dbReference type="AlphaFoldDB" id="A0A8H6YNQ6"/>
<sequence length="540" mass="61354">MDLNTLALRVKVKNHREHPRVIKNIIVKVKHPQFGDIVSLEAWRISRAHCADSFLEIMDEDMDEMHQFSVTLFDKYGNVRPHLVGSSYRSGTGCWGLEMNSGELLYIIDMNVTEPHRGKGVGTWTLLQFLSSKHVQTDDTVVCWPTPVGVRDKDVWKTMMVRQIAFFRKNHFRRIGRTGFFGYSPKSDHPSRSIPLDGDVGALDDNFSTNSTNPEDQQRQFPLHSAIVNDKTANVASTIQVAHDRDPASIHKPDDMGFTPLFVAVANMNLVATQKLLAYDLRADLENAVNAEGVTPLERLEDTMRSGREFAEMFGVWKGYSEDELTMQHLLKRAMDQPIDANITDVAKYGCTCNKCAGGWLSPRMRFRLETDAVFWADSMPLNFDMFTKGRPADPSAISMMDNPSDFIPPALYPNFYLSFYKGYCEVLRAIYNLLTTTDEVLSATGVMRFLEPTRSTEFFFQKGGRIEYAFDSITHCAQEQSPLGDDTFSETFGDYKDWVILPTCANDLEFQLVRTMIGLDRSQRWGPYHDSYRGGGYGY</sequence>
<name>A0A8H6YNQ6_9AGAR</name>
<gene>
    <name evidence="2" type="ORF">MVEN_00585300</name>
</gene>
<dbReference type="InterPro" id="IPR036770">
    <property type="entry name" value="Ankyrin_rpt-contain_sf"/>
</dbReference>
<dbReference type="OrthoDB" id="508139at2759"/>
<dbReference type="Gene3D" id="1.25.40.20">
    <property type="entry name" value="Ankyrin repeat-containing domain"/>
    <property type="match status" value="1"/>
</dbReference>
<reference evidence="2" key="1">
    <citation type="submission" date="2020-05" db="EMBL/GenBank/DDBJ databases">
        <title>Mycena genomes resolve the evolution of fungal bioluminescence.</title>
        <authorList>
            <person name="Tsai I.J."/>
        </authorList>
    </citation>
    <scope>NUCLEOTIDE SEQUENCE</scope>
    <source>
        <strain evidence="2">CCC161011</strain>
    </source>
</reference>
<accession>A0A8H6YNQ6</accession>
<dbReference type="PROSITE" id="PS51186">
    <property type="entry name" value="GNAT"/>
    <property type="match status" value="1"/>
</dbReference>
<dbReference type="EMBL" id="JACAZI010000004">
    <property type="protein sequence ID" value="KAF7362384.1"/>
    <property type="molecule type" value="Genomic_DNA"/>
</dbReference>
<evidence type="ECO:0000313" key="3">
    <source>
        <dbReference type="Proteomes" id="UP000620124"/>
    </source>
</evidence>